<reference evidence="2" key="1">
    <citation type="journal article" date="2024" name="Gigascience">
        <title>Chromosome-level genome of the poultry shaft louse Menopon gallinae provides insight into the host-switching and adaptive evolution of parasitic lice.</title>
        <authorList>
            <person name="Xu Y."/>
            <person name="Ma L."/>
            <person name="Liu S."/>
            <person name="Liang Y."/>
            <person name="Liu Q."/>
            <person name="He Z."/>
            <person name="Tian L."/>
            <person name="Duan Y."/>
            <person name="Cai W."/>
            <person name="Li H."/>
            <person name="Song F."/>
        </authorList>
    </citation>
    <scope>NUCLEOTIDE SEQUENCE</scope>
    <source>
        <strain evidence="2">Cailab_2023a</strain>
    </source>
</reference>
<feature type="region of interest" description="Disordered" evidence="1">
    <location>
        <begin position="25"/>
        <end position="59"/>
    </location>
</feature>
<comment type="caution">
    <text evidence="2">The sequence shown here is derived from an EMBL/GenBank/DDBJ whole genome shotgun (WGS) entry which is preliminary data.</text>
</comment>
<feature type="compositionally biased region" description="Basic residues" evidence="1">
    <location>
        <begin position="106"/>
        <end position="131"/>
    </location>
</feature>
<feature type="region of interest" description="Disordered" evidence="1">
    <location>
        <begin position="94"/>
        <end position="131"/>
    </location>
</feature>
<feature type="compositionally biased region" description="Basic and acidic residues" evidence="1">
    <location>
        <begin position="25"/>
        <end position="53"/>
    </location>
</feature>
<dbReference type="AlphaFoldDB" id="A0AAW2HHH9"/>
<dbReference type="Pfam" id="PF15991">
    <property type="entry name" value="G_path_suppress"/>
    <property type="match status" value="1"/>
</dbReference>
<proteinExistence type="predicted"/>
<name>A0AAW2HHH9_9NEOP</name>
<dbReference type="PANTHER" id="PTHR22654:SF2">
    <property type="entry name" value="G PROTEIN PATHWAY SUPPRESSOR 2"/>
    <property type="match status" value="1"/>
</dbReference>
<evidence type="ECO:0000256" key="1">
    <source>
        <dbReference type="SAM" id="MobiDB-lite"/>
    </source>
</evidence>
<gene>
    <name evidence="2" type="ORF">PYX00_007074</name>
</gene>
<dbReference type="GO" id="GO:0003712">
    <property type="term" value="F:transcription coregulator activity"/>
    <property type="evidence" value="ECO:0007669"/>
    <property type="project" value="TreeGrafter"/>
</dbReference>
<dbReference type="InterPro" id="IPR026094">
    <property type="entry name" value="GPS2"/>
</dbReference>
<dbReference type="GO" id="GO:0005667">
    <property type="term" value="C:transcription regulator complex"/>
    <property type="evidence" value="ECO:0007669"/>
    <property type="project" value="TreeGrafter"/>
</dbReference>
<dbReference type="GO" id="GO:0006357">
    <property type="term" value="P:regulation of transcription by RNA polymerase II"/>
    <property type="evidence" value="ECO:0007669"/>
    <property type="project" value="TreeGrafter"/>
</dbReference>
<organism evidence="2">
    <name type="scientific">Menopon gallinae</name>
    <name type="common">poultry shaft louse</name>
    <dbReference type="NCBI Taxonomy" id="328185"/>
    <lineage>
        <taxon>Eukaryota</taxon>
        <taxon>Metazoa</taxon>
        <taxon>Ecdysozoa</taxon>
        <taxon>Arthropoda</taxon>
        <taxon>Hexapoda</taxon>
        <taxon>Insecta</taxon>
        <taxon>Pterygota</taxon>
        <taxon>Neoptera</taxon>
        <taxon>Paraneoptera</taxon>
        <taxon>Psocodea</taxon>
        <taxon>Troctomorpha</taxon>
        <taxon>Phthiraptera</taxon>
        <taxon>Amblycera</taxon>
        <taxon>Menoponidae</taxon>
        <taxon>Menopon</taxon>
    </lineage>
</organism>
<dbReference type="PANTHER" id="PTHR22654">
    <property type="entry name" value="G PROTEIN PATHWAY SUPPRESSOR 2"/>
    <property type="match status" value="1"/>
</dbReference>
<protein>
    <submittedName>
        <fullName evidence="2">Uncharacterized protein</fullName>
    </submittedName>
</protein>
<sequence>MMPGTVPGRQRSEAEWQALKNHIIRERQKKKQEQEADAEVQRQRREREQKQKQDVMTLGETREQISALETRLAALTEEKHQLFLQLKKVLNEDDNRRRQAVVKESAKRRSGCRKTRNVGKGNRKRRKKKRY</sequence>
<dbReference type="EMBL" id="JARGDH010000004">
    <property type="protein sequence ID" value="KAL0269281.1"/>
    <property type="molecule type" value="Genomic_DNA"/>
</dbReference>
<evidence type="ECO:0000313" key="2">
    <source>
        <dbReference type="EMBL" id="KAL0269281.1"/>
    </source>
</evidence>
<accession>A0AAW2HHH9</accession>
<dbReference type="EMBL" id="JARGDH010000004">
    <property type="protein sequence ID" value="KAL0269282.1"/>
    <property type="molecule type" value="Genomic_DNA"/>
</dbReference>